<evidence type="ECO:0000256" key="6">
    <source>
        <dbReference type="SAM" id="MobiDB-lite"/>
    </source>
</evidence>
<feature type="compositionally biased region" description="Polar residues" evidence="6">
    <location>
        <begin position="280"/>
        <end position="293"/>
    </location>
</feature>
<dbReference type="InterPro" id="IPR024449">
    <property type="entry name" value="Anti-sigma_RsgI_N"/>
</dbReference>
<evidence type="ECO:0000256" key="3">
    <source>
        <dbReference type="ARBA" id="ARBA00022692"/>
    </source>
</evidence>
<dbReference type="EMBL" id="QXIR01000027">
    <property type="protein sequence ID" value="RIW30172.1"/>
    <property type="molecule type" value="Genomic_DNA"/>
</dbReference>
<feature type="compositionally biased region" description="Basic and acidic residues" evidence="6">
    <location>
        <begin position="294"/>
        <end position="318"/>
    </location>
</feature>
<dbReference type="Proteomes" id="UP000265801">
    <property type="component" value="Unassembled WGS sequence"/>
</dbReference>
<feature type="compositionally biased region" description="Basic and acidic residues" evidence="6">
    <location>
        <begin position="222"/>
        <end position="239"/>
    </location>
</feature>
<evidence type="ECO:0000256" key="1">
    <source>
        <dbReference type="ARBA" id="ARBA00004162"/>
    </source>
</evidence>
<name>A0A3A1QSA3_9BACI</name>
<protein>
    <recommendedName>
        <fullName evidence="8">RsgI N-terminal anti-sigma domain-containing protein</fullName>
    </recommendedName>
</protein>
<feature type="transmembrane region" description="Helical" evidence="7">
    <location>
        <begin position="67"/>
        <end position="85"/>
    </location>
</feature>
<evidence type="ECO:0000259" key="8">
    <source>
        <dbReference type="PROSITE" id="PS51849"/>
    </source>
</evidence>
<dbReference type="InterPro" id="IPR055431">
    <property type="entry name" value="RsgI_M"/>
</dbReference>
<proteinExistence type="predicted"/>
<feature type="region of interest" description="Disordered" evidence="6">
    <location>
        <begin position="215"/>
        <end position="377"/>
    </location>
</feature>
<evidence type="ECO:0000313" key="10">
    <source>
        <dbReference type="Proteomes" id="UP000265801"/>
    </source>
</evidence>
<dbReference type="OrthoDB" id="9800626at2"/>
<reference evidence="9 10" key="1">
    <citation type="submission" date="2018-09" db="EMBL/GenBank/DDBJ databases">
        <title>Bacillus saliacetes sp. nov., isolated from Thai shrimp paste (Ka-pi).</title>
        <authorList>
            <person name="Daroonpunt R."/>
            <person name="Tanasupawat S."/>
            <person name="Yiamsombut S."/>
        </authorList>
    </citation>
    <scope>NUCLEOTIDE SEQUENCE [LARGE SCALE GENOMIC DNA]</scope>
    <source>
        <strain evidence="9 10">SKP7-4</strain>
    </source>
</reference>
<evidence type="ECO:0000256" key="4">
    <source>
        <dbReference type="ARBA" id="ARBA00022989"/>
    </source>
</evidence>
<dbReference type="Pfam" id="PF12791">
    <property type="entry name" value="RsgI_N"/>
    <property type="match status" value="1"/>
</dbReference>
<keyword evidence="5 7" id="KW-0472">Membrane</keyword>
<comment type="subcellular location">
    <subcellularLocation>
        <location evidence="1">Cell membrane</location>
        <topology evidence="1">Single-pass membrane protein</topology>
    </subcellularLocation>
</comment>
<evidence type="ECO:0000256" key="7">
    <source>
        <dbReference type="SAM" id="Phobius"/>
    </source>
</evidence>
<keyword evidence="4 7" id="KW-1133">Transmembrane helix</keyword>
<evidence type="ECO:0000313" key="9">
    <source>
        <dbReference type="EMBL" id="RIW30172.1"/>
    </source>
</evidence>
<keyword evidence="3 7" id="KW-0812">Transmembrane</keyword>
<evidence type="ECO:0000256" key="5">
    <source>
        <dbReference type="ARBA" id="ARBA00023136"/>
    </source>
</evidence>
<dbReference type="RefSeq" id="WP_119548549.1">
    <property type="nucleotide sequence ID" value="NZ_QXIR01000027.1"/>
</dbReference>
<dbReference type="AlphaFoldDB" id="A0A3A1QSA3"/>
<dbReference type="PROSITE" id="PS51849">
    <property type="entry name" value="RSGI_N"/>
    <property type="match status" value="1"/>
</dbReference>
<sequence length="377" mass="42197">MKKGIVMEVKSDTIIMMTPEGEFHKARKQPAVQYEIGEELTFLPKLKGESHLSFFDHWKQRLHFKPILAGAAALLMLLFILIPAVNDPGVYAYVSVDINPSFEMSIDKDREVLQMKAFNPEAKHILESLSDWKGKSIVEVAEEIISISEKNGYLDEHKKVTLTTVFTEEADEEIKNSIEDEIKEFASEKMKEGTADISSIESSLETRKEAAAAGLTTGQLLMKEENAQKEKATRQKASEETSQPSKPEITKEKNEQPKKLPETKGKRPDHVEEKQAGKSKANSNSRAHQNQSDHGADKKEEKGNNGKSNRNEKGEKPNTPENNNGSKGKNDLDTNRGNQGKKDHKDKGTDDRDSKKKPNENHKGNPSDSDKRKGNGH</sequence>
<keyword evidence="10" id="KW-1185">Reference proteome</keyword>
<gene>
    <name evidence="9" type="ORF">D3H55_17150</name>
</gene>
<feature type="compositionally biased region" description="Basic and acidic residues" evidence="6">
    <location>
        <begin position="248"/>
        <end position="276"/>
    </location>
</feature>
<keyword evidence="2" id="KW-1003">Cell membrane</keyword>
<evidence type="ECO:0000256" key="2">
    <source>
        <dbReference type="ARBA" id="ARBA00022475"/>
    </source>
</evidence>
<comment type="caution">
    <text evidence="9">The sequence shown here is derived from an EMBL/GenBank/DDBJ whole genome shotgun (WGS) entry which is preliminary data.</text>
</comment>
<dbReference type="GO" id="GO:0005886">
    <property type="term" value="C:plasma membrane"/>
    <property type="evidence" value="ECO:0007669"/>
    <property type="project" value="UniProtKB-SubCell"/>
</dbReference>
<feature type="compositionally biased region" description="Basic and acidic residues" evidence="6">
    <location>
        <begin position="328"/>
        <end position="377"/>
    </location>
</feature>
<dbReference type="Pfam" id="PF23750">
    <property type="entry name" value="RsgI_M"/>
    <property type="match status" value="1"/>
</dbReference>
<accession>A0A3A1QSA3</accession>
<organism evidence="9 10">
    <name type="scientific">Bacillus salacetis</name>
    <dbReference type="NCBI Taxonomy" id="2315464"/>
    <lineage>
        <taxon>Bacteria</taxon>
        <taxon>Bacillati</taxon>
        <taxon>Bacillota</taxon>
        <taxon>Bacilli</taxon>
        <taxon>Bacillales</taxon>
        <taxon>Bacillaceae</taxon>
        <taxon>Bacillus</taxon>
    </lineage>
</organism>
<feature type="domain" description="RsgI N-terminal anti-sigma" evidence="8">
    <location>
        <begin position="2"/>
        <end position="51"/>
    </location>
</feature>